<feature type="domain" description="FAD-binding PCMH-type" evidence="1">
    <location>
        <begin position="1"/>
        <end position="135"/>
    </location>
</feature>
<dbReference type="Gene3D" id="3.30.365.10">
    <property type="entry name" value="Aldehyde oxidase/xanthine dehydrogenase, molybdopterin binding domain"/>
    <property type="match status" value="1"/>
</dbReference>
<sequence>MDLNRIGDLYDWEVGEESVRLGASVPHSGIMEYPRAELAGRALASRTVASPQIRNRGGVGGNLGTASPAGDAHPALLAAGAEADTELGLVKVVELACAQDVGKALDPLSVVGQIQGGTTQGLGVAVTEEIVVDPRTAKVRNPSFTDYLVPTLLDAPTIPVDVLELADDHAPYGLRGVGEASTLSSTPAVLAAIRDATGLELNRTPVRPEHLTGPV</sequence>
<dbReference type="InterPro" id="IPR046867">
    <property type="entry name" value="AldOxase/xan_DH_MoCoBD2"/>
</dbReference>
<dbReference type="InterPro" id="IPR016166">
    <property type="entry name" value="FAD-bd_PCMH"/>
</dbReference>
<dbReference type="InterPro" id="IPR016208">
    <property type="entry name" value="Ald_Oxase/xanthine_DH-like"/>
</dbReference>
<reference evidence="3" key="1">
    <citation type="journal article" date="2019" name="Int. J. Syst. Evol. Microbiol.">
        <title>The Global Catalogue of Microorganisms (GCM) 10K type strain sequencing project: providing services to taxonomists for standard genome sequencing and annotation.</title>
        <authorList>
            <consortium name="The Broad Institute Genomics Platform"/>
            <consortium name="The Broad Institute Genome Sequencing Center for Infectious Disease"/>
            <person name="Wu L."/>
            <person name="Ma J."/>
        </authorList>
    </citation>
    <scope>NUCLEOTIDE SEQUENCE [LARGE SCALE GENOMIC DNA]</scope>
    <source>
        <strain evidence="3">CCM 8479</strain>
    </source>
</reference>
<dbReference type="Proteomes" id="UP001596156">
    <property type="component" value="Unassembled WGS sequence"/>
</dbReference>
<dbReference type="Pfam" id="PF20256">
    <property type="entry name" value="MoCoBD_2"/>
    <property type="match status" value="1"/>
</dbReference>
<evidence type="ECO:0000313" key="2">
    <source>
        <dbReference type="EMBL" id="MFC5223600.1"/>
    </source>
</evidence>
<accession>A0ABW0D344</accession>
<evidence type="ECO:0000313" key="3">
    <source>
        <dbReference type="Proteomes" id="UP001596156"/>
    </source>
</evidence>
<dbReference type="PROSITE" id="PS51387">
    <property type="entry name" value="FAD_PCMH"/>
    <property type="match status" value="1"/>
</dbReference>
<protein>
    <submittedName>
        <fullName evidence="2">Molybdopterin cofactor-binding domain-containing protein</fullName>
    </submittedName>
</protein>
<gene>
    <name evidence="2" type="ORF">ACFPN6_03075</name>
</gene>
<dbReference type="SUPFAM" id="SSF56003">
    <property type="entry name" value="Molybdenum cofactor-binding domain"/>
    <property type="match status" value="1"/>
</dbReference>
<dbReference type="EMBL" id="JBHSKL010000003">
    <property type="protein sequence ID" value="MFC5223600.1"/>
    <property type="molecule type" value="Genomic_DNA"/>
</dbReference>
<dbReference type="PANTHER" id="PTHR11908">
    <property type="entry name" value="XANTHINE DEHYDROGENASE"/>
    <property type="match status" value="1"/>
</dbReference>
<evidence type="ECO:0000259" key="1">
    <source>
        <dbReference type="PROSITE" id="PS51387"/>
    </source>
</evidence>
<organism evidence="2 3">
    <name type="scientific">Streptomyces fimbriatus</name>
    <dbReference type="NCBI Taxonomy" id="68197"/>
    <lineage>
        <taxon>Bacteria</taxon>
        <taxon>Bacillati</taxon>
        <taxon>Actinomycetota</taxon>
        <taxon>Actinomycetes</taxon>
        <taxon>Kitasatosporales</taxon>
        <taxon>Streptomycetaceae</taxon>
        <taxon>Streptomyces</taxon>
    </lineage>
</organism>
<proteinExistence type="predicted"/>
<dbReference type="SUPFAM" id="SSF56176">
    <property type="entry name" value="FAD-binding/transporter-associated domain-like"/>
    <property type="match status" value="1"/>
</dbReference>
<dbReference type="InterPro" id="IPR037165">
    <property type="entry name" value="AldOxase/xan_DH_Mopterin-bd_sf"/>
</dbReference>
<dbReference type="PANTHER" id="PTHR11908:SF157">
    <property type="entry name" value="XANTHINE DEHYDROGENASE SUBUNIT D-RELATED"/>
    <property type="match status" value="1"/>
</dbReference>
<dbReference type="RefSeq" id="WP_381570249.1">
    <property type="nucleotide sequence ID" value="NZ_BAAASS010000003.1"/>
</dbReference>
<keyword evidence="3" id="KW-1185">Reference proteome</keyword>
<dbReference type="InterPro" id="IPR036318">
    <property type="entry name" value="FAD-bd_PCMH-like_sf"/>
</dbReference>
<name>A0ABW0D344_STRFI</name>
<comment type="caution">
    <text evidence="2">The sequence shown here is derived from an EMBL/GenBank/DDBJ whole genome shotgun (WGS) entry which is preliminary data.</text>
</comment>